<dbReference type="PANTHER" id="PTHR46902">
    <property type="entry name" value="DOMON DOMAIN-CONTAINING PROTEIN FRRS1L"/>
    <property type="match status" value="1"/>
</dbReference>
<proteinExistence type="predicted"/>
<organism evidence="1 2">
    <name type="scientific">Lates japonicus</name>
    <name type="common">Japanese lates</name>
    <dbReference type="NCBI Taxonomy" id="270547"/>
    <lineage>
        <taxon>Eukaryota</taxon>
        <taxon>Metazoa</taxon>
        <taxon>Chordata</taxon>
        <taxon>Craniata</taxon>
        <taxon>Vertebrata</taxon>
        <taxon>Euteleostomi</taxon>
        <taxon>Actinopterygii</taxon>
        <taxon>Neopterygii</taxon>
        <taxon>Teleostei</taxon>
        <taxon>Neoteleostei</taxon>
        <taxon>Acanthomorphata</taxon>
        <taxon>Carangaria</taxon>
        <taxon>Carangaria incertae sedis</taxon>
        <taxon>Centropomidae</taxon>
        <taxon>Lates</taxon>
    </lineage>
</organism>
<dbReference type="Proteomes" id="UP001279410">
    <property type="component" value="Unassembled WGS sequence"/>
</dbReference>
<dbReference type="GO" id="GO:1900449">
    <property type="term" value="P:regulation of glutamate receptor signaling pathway"/>
    <property type="evidence" value="ECO:0007669"/>
    <property type="project" value="InterPro"/>
</dbReference>
<sequence>MKYKRTEQAQPSECDPSQEGSCFFLSARVQNGQNFDFGLSGESEGYIAATVSADDNVGNNDTTYVCAKNGTDVLFFGTYLNNGQLTKAVLNANSVKGRVNGNKIQCTFAATVSNAQTRATTVAIGISTGPFDSTSGTLGSPTLQLRSTGVDLGNPNATVTNQLSSTSTTAAPTVGTTNHAITFQQSLMQALLISVGMVGLGML</sequence>
<evidence type="ECO:0000313" key="2">
    <source>
        <dbReference type="Proteomes" id="UP001279410"/>
    </source>
</evidence>
<protein>
    <submittedName>
        <fullName evidence="1">Ferric-chelate reductase 1</fullName>
    </submittedName>
</protein>
<name>A0AAD3RBZ4_LATJO</name>
<dbReference type="AlphaFoldDB" id="A0AAD3RBZ4"/>
<keyword evidence="2" id="KW-1185">Reference proteome</keyword>
<evidence type="ECO:0000313" key="1">
    <source>
        <dbReference type="EMBL" id="GLD64709.1"/>
    </source>
</evidence>
<accession>A0AAD3RBZ4</accession>
<comment type="caution">
    <text evidence="1">The sequence shown here is derived from an EMBL/GenBank/DDBJ whole genome shotgun (WGS) entry which is preliminary data.</text>
</comment>
<dbReference type="InterPro" id="IPR042789">
    <property type="entry name" value="FRRS1L"/>
</dbReference>
<dbReference type="PANTHER" id="PTHR46902:SF1">
    <property type="entry name" value="DOMON DOMAIN-CONTAINING PROTEIN FRRS1L"/>
    <property type="match status" value="1"/>
</dbReference>
<dbReference type="GO" id="GO:0099072">
    <property type="term" value="P:regulation of postsynaptic membrane neurotransmitter receptor levels"/>
    <property type="evidence" value="ECO:0007669"/>
    <property type="project" value="TreeGrafter"/>
</dbReference>
<gene>
    <name evidence="1" type="ORF">AKAME5_001623700</name>
</gene>
<dbReference type="EMBL" id="BRZM01000070">
    <property type="protein sequence ID" value="GLD64709.1"/>
    <property type="molecule type" value="Genomic_DNA"/>
</dbReference>
<reference evidence="1" key="1">
    <citation type="submission" date="2022-08" db="EMBL/GenBank/DDBJ databases">
        <title>Genome sequencing of akame (Lates japonicus).</title>
        <authorList>
            <person name="Hashiguchi Y."/>
            <person name="Takahashi H."/>
        </authorList>
    </citation>
    <scope>NUCLEOTIDE SEQUENCE</scope>
    <source>
        <strain evidence="1">Kochi</strain>
    </source>
</reference>